<sequence>MARYNRAEAREWGRENLVGVVNCTIPSFTGDLKNINEQAIRHDTRLAIEHGFAGTLAVSEVAITLPEYLNFQRIVKDEAGDRLLLVHHASWSTLEQNIEAVRGAEEAGAELVLLSYPPNFYPESENDIYDYTKAVCDATNLAVMLFPMYLWGFSPRIHPSDIPVRLLRRLVDDCPNIAAIKAEGGFPSIQSVIECQRHFGDEVVISMPIEGELIPLSQIMPIQFSATSDHEYYGPTIPQVFQLLRDGALDAAAEIYWKIHPARKAKGGLAPVLHGGAFLNRQAWKFQGWLQGYNGGPLRQPTQRIHDAQMNALRKGLIDSGLKPSMDPFREFFIGRNPVGPRAGGVA</sequence>
<dbReference type="SMART" id="SM01130">
    <property type="entry name" value="DHDPS"/>
    <property type="match status" value="1"/>
</dbReference>
<dbReference type="SUPFAM" id="SSF51569">
    <property type="entry name" value="Aldolase"/>
    <property type="match status" value="1"/>
</dbReference>
<evidence type="ECO:0000313" key="3">
    <source>
        <dbReference type="EMBL" id="MFD0692402.1"/>
    </source>
</evidence>
<dbReference type="PANTHER" id="PTHR12128:SF66">
    <property type="entry name" value="4-HYDROXY-2-OXOGLUTARATE ALDOLASE, MITOCHONDRIAL"/>
    <property type="match status" value="1"/>
</dbReference>
<gene>
    <name evidence="3" type="ORF">ACFQZM_48505</name>
</gene>
<dbReference type="InterPro" id="IPR002220">
    <property type="entry name" value="DapA-like"/>
</dbReference>
<dbReference type="CDD" id="cd00408">
    <property type="entry name" value="DHDPS-like"/>
    <property type="match status" value="1"/>
</dbReference>
<reference evidence="4" key="1">
    <citation type="journal article" date="2019" name="Int. J. Syst. Evol. Microbiol.">
        <title>The Global Catalogue of Microorganisms (GCM) 10K type strain sequencing project: providing services to taxonomists for standard genome sequencing and annotation.</title>
        <authorList>
            <consortium name="The Broad Institute Genomics Platform"/>
            <consortium name="The Broad Institute Genome Sequencing Center for Infectious Disease"/>
            <person name="Wu L."/>
            <person name="Ma J."/>
        </authorList>
    </citation>
    <scope>NUCLEOTIDE SEQUENCE [LARGE SCALE GENOMIC DNA]</scope>
    <source>
        <strain evidence="4">JCM 9371</strain>
    </source>
</reference>
<evidence type="ECO:0000313" key="4">
    <source>
        <dbReference type="Proteomes" id="UP001597063"/>
    </source>
</evidence>
<comment type="similarity">
    <text evidence="1">Belongs to the DapA family.</text>
</comment>
<dbReference type="Pfam" id="PF00701">
    <property type="entry name" value="DHDPS"/>
    <property type="match status" value="1"/>
</dbReference>
<protein>
    <submittedName>
        <fullName evidence="3">Dihydrodipicolinate synthase family protein</fullName>
    </submittedName>
</protein>
<dbReference type="PANTHER" id="PTHR12128">
    <property type="entry name" value="DIHYDRODIPICOLINATE SYNTHASE"/>
    <property type="match status" value="1"/>
</dbReference>
<comment type="caution">
    <text evidence="3">The sequence shown here is derived from an EMBL/GenBank/DDBJ whole genome shotgun (WGS) entry which is preliminary data.</text>
</comment>
<dbReference type="RefSeq" id="WP_131756177.1">
    <property type="nucleotide sequence ID" value="NZ_CAACUY010000013.1"/>
</dbReference>
<dbReference type="EMBL" id="JBHTGP010000041">
    <property type="protein sequence ID" value="MFD0692402.1"/>
    <property type="molecule type" value="Genomic_DNA"/>
</dbReference>
<dbReference type="Proteomes" id="UP001597063">
    <property type="component" value="Unassembled WGS sequence"/>
</dbReference>
<organism evidence="3 4">
    <name type="scientific">Actinomadura fibrosa</name>
    <dbReference type="NCBI Taxonomy" id="111802"/>
    <lineage>
        <taxon>Bacteria</taxon>
        <taxon>Bacillati</taxon>
        <taxon>Actinomycetota</taxon>
        <taxon>Actinomycetes</taxon>
        <taxon>Streptosporangiales</taxon>
        <taxon>Thermomonosporaceae</taxon>
        <taxon>Actinomadura</taxon>
    </lineage>
</organism>
<evidence type="ECO:0000256" key="1">
    <source>
        <dbReference type="ARBA" id="ARBA00007592"/>
    </source>
</evidence>
<accession>A0ABW2Y1E7</accession>
<dbReference type="Gene3D" id="3.20.20.70">
    <property type="entry name" value="Aldolase class I"/>
    <property type="match status" value="1"/>
</dbReference>
<dbReference type="InterPro" id="IPR013785">
    <property type="entry name" value="Aldolase_TIM"/>
</dbReference>
<keyword evidence="4" id="KW-1185">Reference proteome</keyword>
<keyword evidence="2" id="KW-0456">Lyase</keyword>
<proteinExistence type="inferred from homology"/>
<evidence type="ECO:0000256" key="2">
    <source>
        <dbReference type="ARBA" id="ARBA00023239"/>
    </source>
</evidence>
<name>A0ABW2Y1E7_9ACTN</name>